<proteinExistence type="predicted"/>
<reference evidence="1 2" key="1">
    <citation type="journal article" date="2015" name="Proc. Natl. Acad. Sci. U.S.A.">
        <title>The resurrection genome of Boea hygrometrica: A blueprint for survival of dehydration.</title>
        <authorList>
            <person name="Xiao L."/>
            <person name="Yang G."/>
            <person name="Zhang L."/>
            <person name="Yang X."/>
            <person name="Zhao S."/>
            <person name="Ji Z."/>
            <person name="Zhou Q."/>
            <person name="Hu M."/>
            <person name="Wang Y."/>
            <person name="Chen M."/>
            <person name="Xu Y."/>
            <person name="Jin H."/>
            <person name="Xiao X."/>
            <person name="Hu G."/>
            <person name="Bao F."/>
            <person name="Hu Y."/>
            <person name="Wan P."/>
            <person name="Li L."/>
            <person name="Deng X."/>
            <person name="Kuang T."/>
            <person name="Xiang C."/>
            <person name="Zhu J.K."/>
            <person name="Oliver M.J."/>
            <person name="He Y."/>
        </authorList>
    </citation>
    <scope>NUCLEOTIDE SEQUENCE [LARGE SCALE GENOMIC DNA]</scope>
    <source>
        <strain evidence="2">cv. XS01</strain>
    </source>
</reference>
<dbReference type="AlphaFoldDB" id="A0A2Z7BKR4"/>
<name>A0A2Z7BKR4_9LAMI</name>
<dbReference type="EMBL" id="KV006510">
    <property type="protein sequence ID" value="KZV32516.1"/>
    <property type="molecule type" value="Genomic_DNA"/>
</dbReference>
<evidence type="ECO:0000313" key="1">
    <source>
        <dbReference type="EMBL" id="KZV32516.1"/>
    </source>
</evidence>
<organism evidence="1 2">
    <name type="scientific">Dorcoceras hygrometricum</name>
    <dbReference type="NCBI Taxonomy" id="472368"/>
    <lineage>
        <taxon>Eukaryota</taxon>
        <taxon>Viridiplantae</taxon>
        <taxon>Streptophyta</taxon>
        <taxon>Embryophyta</taxon>
        <taxon>Tracheophyta</taxon>
        <taxon>Spermatophyta</taxon>
        <taxon>Magnoliopsida</taxon>
        <taxon>eudicotyledons</taxon>
        <taxon>Gunneridae</taxon>
        <taxon>Pentapetalae</taxon>
        <taxon>asterids</taxon>
        <taxon>lamiids</taxon>
        <taxon>Lamiales</taxon>
        <taxon>Gesneriaceae</taxon>
        <taxon>Didymocarpoideae</taxon>
        <taxon>Trichosporeae</taxon>
        <taxon>Loxocarpinae</taxon>
        <taxon>Dorcoceras</taxon>
    </lineage>
</organism>
<gene>
    <name evidence="1" type="ORF">F511_35121</name>
</gene>
<protein>
    <submittedName>
        <fullName evidence="1">Exportin 1</fullName>
    </submittedName>
</protein>
<sequence length="258" mass="28328">MFKRITLLALVPGSNRYYKNPALLGRLRKSHFPKSSSRAQHIELSIRAGISSPITCVTLNGSGIQLAVGPQPLWLRSHNSGLAQRIMVKRLATSPHDPLGITDSACKNQSVVVSVQYGPFNPYIPIRSTTIGKSRVAIDPIAMHTSWRSNSDIASVTRTDFLLMNCHGMHESRADAKLLFSLCFAILTTVDESVHSRYSRRLLMSNVEQEADTSKPKMTSAYLLEEAGGSNHDIIISVEEAGGSNRDVIISIIEADEE</sequence>
<keyword evidence="2" id="KW-1185">Reference proteome</keyword>
<accession>A0A2Z7BKR4</accession>
<dbReference type="Proteomes" id="UP000250235">
    <property type="component" value="Unassembled WGS sequence"/>
</dbReference>
<evidence type="ECO:0000313" key="2">
    <source>
        <dbReference type="Proteomes" id="UP000250235"/>
    </source>
</evidence>